<keyword evidence="3 6" id="KW-0812">Transmembrane</keyword>
<dbReference type="RefSeq" id="WP_044392623.1">
    <property type="nucleotide sequence ID" value="NZ_JXIQ01000065.1"/>
</dbReference>
<reference evidence="8 9" key="1">
    <citation type="submission" date="2015-01" db="EMBL/GenBank/DDBJ databases">
        <title>Draft genome sequences of the supercritical CO2 tolerant bacteria Bacillus subterraneus MITOT1 and Bacillus cereus MIT0214.</title>
        <authorList>
            <person name="Peet K.C."/>
            <person name="Thompson J.R."/>
        </authorList>
    </citation>
    <scope>NUCLEOTIDE SEQUENCE [LARGE SCALE GENOMIC DNA]</scope>
    <source>
        <strain evidence="8 9">MITOT1</strain>
    </source>
</reference>
<evidence type="ECO:0000256" key="3">
    <source>
        <dbReference type="ARBA" id="ARBA00022692"/>
    </source>
</evidence>
<evidence type="ECO:0000313" key="9">
    <source>
        <dbReference type="Proteomes" id="UP000032512"/>
    </source>
</evidence>
<accession>A0A0D6ZAL6</accession>
<dbReference type="GO" id="GO:0005886">
    <property type="term" value="C:plasma membrane"/>
    <property type="evidence" value="ECO:0007669"/>
    <property type="project" value="UniProtKB-SubCell"/>
</dbReference>
<feature type="domain" description="RDD" evidence="7">
    <location>
        <begin position="7"/>
        <end position="127"/>
    </location>
</feature>
<sequence length="136" mass="15060">MNEHKAAGFWIRLGSIIIDGLLLIPLYLLCMLIGVSDIATEIFVNSINFLYYLIIPVIWSGFTVGKRVVGIKIVRTDGKKVGIGTTLKRYILASLVYVVTLGIAFIISAFMVGLRKDKRSIHDLIAGTQVIYTSKN</sequence>
<dbReference type="AlphaFoldDB" id="A0A0D6ZAL6"/>
<dbReference type="EMBL" id="JXIQ01000065">
    <property type="protein sequence ID" value="KIY22562.1"/>
    <property type="molecule type" value="Genomic_DNA"/>
</dbReference>
<dbReference type="InterPro" id="IPR010432">
    <property type="entry name" value="RDD"/>
</dbReference>
<evidence type="ECO:0000256" key="6">
    <source>
        <dbReference type="SAM" id="Phobius"/>
    </source>
</evidence>
<gene>
    <name evidence="8" type="ORF">UB32_07785</name>
</gene>
<keyword evidence="5 6" id="KW-0472">Membrane</keyword>
<evidence type="ECO:0000256" key="4">
    <source>
        <dbReference type="ARBA" id="ARBA00022989"/>
    </source>
</evidence>
<evidence type="ECO:0000256" key="5">
    <source>
        <dbReference type="ARBA" id="ARBA00023136"/>
    </source>
</evidence>
<dbReference type="PATRIC" id="fig|285983.3.peg.4151"/>
<comment type="caution">
    <text evidence="8">The sequence shown here is derived from an EMBL/GenBank/DDBJ whole genome shotgun (WGS) entry which is preliminary data.</text>
</comment>
<feature type="transmembrane region" description="Helical" evidence="6">
    <location>
        <begin position="90"/>
        <end position="114"/>
    </location>
</feature>
<feature type="transmembrane region" description="Helical" evidence="6">
    <location>
        <begin position="9"/>
        <end position="29"/>
    </location>
</feature>
<proteinExistence type="predicted"/>
<evidence type="ECO:0000256" key="2">
    <source>
        <dbReference type="ARBA" id="ARBA00022475"/>
    </source>
</evidence>
<dbReference type="Pfam" id="PF06271">
    <property type="entry name" value="RDD"/>
    <property type="match status" value="1"/>
</dbReference>
<dbReference type="OrthoDB" id="9793824at2"/>
<evidence type="ECO:0000259" key="7">
    <source>
        <dbReference type="Pfam" id="PF06271"/>
    </source>
</evidence>
<feature type="transmembrane region" description="Helical" evidence="6">
    <location>
        <begin position="49"/>
        <end position="69"/>
    </location>
</feature>
<dbReference type="InterPro" id="IPR051791">
    <property type="entry name" value="Pra-immunoreactive"/>
</dbReference>
<keyword evidence="9" id="KW-1185">Reference proteome</keyword>
<comment type="subcellular location">
    <subcellularLocation>
        <location evidence="1">Cell membrane</location>
        <topology evidence="1">Multi-pass membrane protein</topology>
    </subcellularLocation>
</comment>
<keyword evidence="4 6" id="KW-1133">Transmembrane helix</keyword>
<protein>
    <submittedName>
        <fullName evidence="8">Membrane protein</fullName>
    </submittedName>
</protein>
<evidence type="ECO:0000313" key="8">
    <source>
        <dbReference type="EMBL" id="KIY22562.1"/>
    </source>
</evidence>
<name>A0A0D6ZAL6_9BACI</name>
<keyword evidence="2" id="KW-1003">Cell membrane</keyword>
<organism evidence="8 9">
    <name type="scientific">Mesobacillus subterraneus</name>
    <dbReference type="NCBI Taxonomy" id="285983"/>
    <lineage>
        <taxon>Bacteria</taxon>
        <taxon>Bacillati</taxon>
        <taxon>Bacillota</taxon>
        <taxon>Bacilli</taxon>
        <taxon>Bacillales</taxon>
        <taxon>Bacillaceae</taxon>
        <taxon>Mesobacillus</taxon>
    </lineage>
</organism>
<dbReference type="PANTHER" id="PTHR36115">
    <property type="entry name" value="PROLINE-RICH ANTIGEN HOMOLOG-RELATED"/>
    <property type="match status" value="1"/>
</dbReference>
<evidence type="ECO:0000256" key="1">
    <source>
        <dbReference type="ARBA" id="ARBA00004651"/>
    </source>
</evidence>
<dbReference type="Proteomes" id="UP000032512">
    <property type="component" value="Unassembled WGS sequence"/>
</dbReference>
<dbReference type="PANTHER" id="PTHR36115:SF9">
    <property type="entry name" value="LMO1584 PROTEIN"/>
    <property type="match status" value="1"/>
</dbReference>